<dbReference type="InterPro" id="IPR035906">
    <property type="entry name" value="MetI-like_sf"/>
</dbReference>
<dbReference type="SUPFAM" id="SSF161098">
    <property type="entry name" value="MetI-like"/>
    <property type="match status" value="1"/>
</dbReference>
<feature type="transmembrane region" description="Helical" evidence="8">
    <location>
        <begin position="134"/>
        <end position="153"/>
    </location>
</feature>
<name>A0A7G9Y3Y7_9EURY</name>
<dbReference type="NCBIfam" id="TIGR00974">
    <property type="entry name" value="3a0107s02c"/>
    <property type="match status" value="1"/>
</dbReference>
<dbReference type="InterPro" id="IPR000515">
    <property type="entry name" value="MetI-like"/>
</dbReference>
<dbReference type="EMBL" id="MT630759">
    <property type="protein sequence ID" value="QNO42721.1"/>
    <property type="molecule type" value="Genomic_DNA"/>
</dbReference>
<evidence type="ECO:0000256" key="2">
    <source>
        <dbReference type="ARBA" id="ARBA00007069"/>
    </source>
</evidence>
<keyword evidence="3" id="KW-0813">Transport</keyword>
<keyword evidence="5 8" id="KW-0812">Transmembrane</keyword>
<dbReference type="Gene3D" id="1.10.3720.10">
    <property type="entry name" value="MetI-like"/>
    <property type="match status" value="1"/>
</dbReference>
<evidence type="ECO:0000256" key="1">
    <source>
        <dbReference type="ARBA" id="ARBA00004651"/>
    </source>
</evidence>
<dbReference type="EMBL" id="MT630671">
    <property type="protein sequence ID" value="QNO41797.1"/>
    <property type="molecule type" value="Genomic_DNA"/>
</dbReference>
<dbReference type="InterPro" id="IPR005672">
    <property type="entry name" value="Phosphate_PstA"/>
</dbReference>
<dbReference type="GO" id="GO:0035435">
    <property type="term" value="P:phosphate ion transmembrane transport"/>
    <property type="evidence" value="ECO:0007669"/>
    <property type="project" value="InterPro"/>
</dbReference>
<feature type="transmembrane region" description="Helical" evidence="8">
    <location>
        <begin position="270"/>
        <end position="291"/>
    </location>
</feature>
<dbReference type="GO" id="GO:0005886">
    <property type="term" value="C:plasma membrane"/>
    <property type="evidence" value="ECO:0007669"/>
    <property type="project" value="UniProtKB-SubCell"/>
</dbReference>
<dbReference type="PANTHER" id="PTHR43470">
    <property type="entry name" value="PHOSPHATE TRANSPORT SYSTEM PERMEASE PROTEIN PSTA-RELATED"/>
    <property type="match status" value="1"/>
</dbReference>
<accession>A0A7G9Y3Y7</accession>
<evidence type="ECO:0000256" key="4">
    <source>
        <dbReference type="ARBA" id="ARBA00022475"/>
    </source>
</evidence>
<reference evidence="11" key="1">
    <citation type="submission" date="2020-06" db="EMBL/GenBank/DDBJ databases">
        <title>Unique genomic features of the anaerobic methanotrophic archaea.</title>
        <authorList>
            <person name="Chadwick G.L."/>
            <person name="Skennerton C.T."/>
            <person name="Laso-Perez R."/>
            <person name="Leu A.O."/>
            <person name="Speth D.R."/>
            <person name="Yu H."/>
            <person name="Morgan-Lang C."/>
            <person name="Hatzenpichler R."/>
            <person name="Goudeau D."/>
            <person name="Malmstrom R."/>
            <person name="Brazelton W.J."/>
            <person name="Woyke T."/>
            <person name="Hallam S.J."/>
            <person name="Tyson G.W."/>
            <person name="Wegener G."/>
            <person name="Boetius A."/>
            <person name="Orphan V."/>
        </authorList>
    </citation>
    <scope>NUCLEOTIDE SEQUENCE</scope>
</reference>
<dbReference type="Pfam" id="PF00528">
    <property type="entry name" value="BPD_transp_1"/>
    <property type="match status" value="1"/>
</dbReference>
<proteinExistence type="inferred from homology"/>
<dbReference type="GO" id="GO:0005315">
    <property type="term" value="F:phosphate transmembrane transporter activity"/>
    <property type="evidence" value="ECO:0007669"/>
    <property type="project" value="InterPro"/>
</dbReference>
<evidence type="ECO:0000259" key="9">
    <source>
        <dbReference type="PROSITE" id="PS50928"/>
    </source>
</evidence>
<evidence type="ECO:0000256" key="6">
    <source>
        <dbReference type="ARBA" id="ARBA00022989"/>
    </source>
</evidence>
<feature type="transmembrane region" description="Helical" evidence="8">
    <location>
        <begin position="101"/>
        <end position="128"/>
    </location>
</feature>
<feature type="transmembrane region" description="Helical" evidence="8">
    <location>
        <begin position="188"/>
        <end position="207"/>
    </location>
</feature>
<dbReference type="AlphaFoldDB" id="A0A7G9Y3Y7"/>
<protein>
    <recommendedName>
        <fullName evidence="8">Phosphate transport system permease protein PstA</fullName>
    </recommendedName>
</protein>
<keyword evidence="4 8" id="KW-1003">Cell membrane</keyword>
<keyword evidence="6 8" id="KW-1133">Transmembrane helix</keyword>
<comment type="similarity">
    <text evidence="2 8">Belongs to the binding-protein-dependent transport system permease family. CysTW subfamily.</text>
</comment>
<evidence type="ECO:0000256" key="3">
    <source>
        <dbReference type="ARBA" id="ARBA00022448"/>
    </source>
</evidence>
<gene>
    <name evidence="11" type="ORF">APGODIHH_00010</name>
    <name evidence="10" type="ORF">EABBNKNM_00012</name>
</gene>
<feature type="transmembrane region" description="Helical" evidence="8">
    <location>
        <begin position="13"/>
        <end position="35"/>
    </location>
</feature>
<sequence>MNKRTLEGHIFKAISYIAAAITLLALIGILGRITLEALPSLSLYFLITPESEVPGLGGGIANAIAGTLLLSILSTALATPLAVGTAIYLKRYAKPGTLVRTFGFLLDVLAGTPSIVLGIFGLLFLVYYMKFVTGGFSLIAGTIALTILILPVIERAAEGAIDTVPAELEEASYALGASKWDTMRRITLPYALTGILTGMVLGIGRAAEESAVVILTAGYTQFMPEFKVLPREGLIFGMKIYPLQDLAAALPITVYRSFEFPHLIPASNGFAAAFVLIVVVMLINAATRMLLWRSRIG</sequence>
<comment type="subcellular location">
    <subcellularLocation>
        <location evidence="1 8">Cell membrane</location>
        <topology evidence="1 8">Multi-pass membrane protein</topology>
    </subcellularLocation>
</comment>
<organism evidence="11">
    <name type="scientific">Candidatus Methanogaster sp. ANME-2c ERB4</name>
    <dbReference type="NCBI Taxonomy" id="2759911"/>
    <lineage>
        <taxon>Archaea</taxon>
        <taxon>Methanobacteriati</taxon>
        <taxon>Methanobacteriota</taxon>
        <taxon>Stenosarchaea group</taxon>
        <taxon>Methanomicrobia</taxon>
        <taxon>Methanosarcinales</taxon>
        <taxon>ANME-2 cluster</taxon>
        <taxon>Candidatus Methanogasteraceae</taxon>
        <taxon>Candidatus Methanogaster</taxon>
    </lineage>
</organism>
<evidence type="ECO:0000313" key="11">
    <source>
        <dbReference type="EMBL" id="QNO42721.1"/>
    </source>
</evidence>
<feature type="transmembrane region" description="Helical" evidence="8">
    <location>
        <begin position="63"/>
        <end position="89"/>
    </location>
</feature>
<dbReference type="PANTHER" id="PTHR43470:SF3">
    <property type="entry name" value="PHOSPHATE TRANSPORT SYSTEM PERMEASE PROTEIN PSTA-RELATED"/>
    <property type="match status" value="1"/>
</dbReference>
<keyword evidence="7 8" id="KW-0472">Membrane</keyword>
<feature type="domain" description="ABC transmembrane type-1" evidence="9">
    <location>
        <begin position="64"/>
        <end position="287"/>
    </location>
</feature>
<evidence type="ECO:0000256" key="5">
    <source>
        <dbReference type="ARBA" id="ARBA00022692"/>
    </source>
</evidence>
<evidence type="ECO:0000256" key="7">
    <source>
        <dbReference type="ARBA" id="ARBA00023136"/>
    </source>
</evidence>
<evidence type="ECO:0000313" key="10">
    <source>
        <dbReference type="EMBL" id="QNO41797.1"/>
    </source>
</evidence>
<dbReference type="PROSITE" id="PS50928">
    <property type="entry name" value="ABC_TM1"/>
    <property type="match status" value="1"/>
</dbReference>
<evidence type="ECO:0000256" key="8">
    <source>
        <dbReference type="RuleBase" id="RU363043"/>
    </source>
</evidence>
<dbReference type="CDD" id="cd06261">
    <property type="entry name" value="TM_PBP2"/>
    <property type="match status" value="1"/>
</dbReference>